<dbReference type="OrthoDB" id="10518641at2759"/>
<dbReference type="AlphaFoldDB" id="A0A2G8JX88"/>
<dbReference type="EMBL" id="MRZV01001131">
    <property type="protein sequence ID" value="PIK40354.1"/>
    <property type="molecule type" value="Genomic_DNA"/>
</dbReference>
<keyword evidence="3" id="KW-1185">Reference proteome</keyword>
<feature type="compositionally biased region" description="Low complexity" evidence="1">
    <location>
        <begin position="1"/>
        <end position="10"/>
    </location>
</feature>
<feature type="compositionally biased region" description="Basic residues" evidence="1">
    <location>
        <begin position="11"/>
        <end position="28"/>
    </location>
</feature>
<reference evidence="2 3" key="1">
    <citation type="journal article" date="2017" name="PLoS Biol.">
        <title>The sea cucumber genome provides insights into morphological evolution and visceral regeneration.</title>
        <authorList>
            <person name="Zhang X."/>
            <person name="Sun L."/>
            <person name="Yuan J."/>
            <person name="Sun Y."/>
            <person name="Gao Y."/>
            <person name="Zhang L."/>
            <person name="Li S."/>
            <person name="Dai H."/>
            <person name="Hamel J.F."/>
            <person name="Liu C."/>
            <person name="Yu Y."/>
            <person name="Liu S."/>
            <person name="Lin W."/>
            <person name="Guo K."/>
            <person name="Jin S."/>
            <person name="Xu P."/>
            <person name="Storey K.B."/>
            <person name="Huan P."/>
            <person name="Zhang T."/>
            <person name="Zhou Y."/>
            <person name="Zhang J."/>
            <person name="Lin C."/>
            <person name="Li X."/>
            <person name="Xing L."/>
            <person name="Huo D."/>
            <person name="Sun M."/>
            <person name="Wang L."/>
            <person name="Mercier A."/>
            <person name="Li F."/>
            <person name="Yang H."/>
            <person name="Xiang J."/>
        </authorList>
    </citation>
    <scope>NUCLEOTIDE SEQUENCE [LARGE SCALE GENOMIC DNA]</scope>
    <source>
        <strain evidence="2">Shaxun</strain>
        <tissue evidence="2">Muscle</tissue>
    </source>
</reference>
<name>A0A2G8JX88_STIJA</name>
<organism evidence="2 3">
    <name type="scientific">Stichopus japonicus</name>
    <name type="common">Sea cucumber</name>
    <dbReference type="NCBI Taxonomy" id="307972"/>
    <lineage>
        <taxon>Eukaryota</taxon>
        <taxon>Metazoa</taxon>
        <taxon>Echinodermata</taxon>
        <taxon>Eleutherozoa</taxon>
        <taxon>Echinozoa</taxon>
        <taxon>Holothuroidea</taxon>
        <taxon>Aspidochirotacea</taxon>
        <taxon>Aspidochirotida</taxon>
        <taxon>Stichopodidae</taxon>
        <taxon>Apostichopus</taxon>
    </lineage>
</organism>
<dbReference type="Proteomes" id="UP000230750">
    <property type="component" value="Unassembled WGS sequence"/>
</dbReference>
<protein>
    <submittedName>
        <fullName evidence="2">Uncharacterized protein</fullName>
    </submittedName>
</protein>
<sequence length="120" mass="13031">MQTKLTATSKKTPKSRTKKANKAHRRQKEHITCESNNDCGQGSCCVEKKGSKFCMKSRKDEGQKCADDCMCRAGLSCVSEEVVPGKERGFCRVRGTSNIDIGSKIGAVEDAVEDVIGGNQ</sequence>
<comment type="caution">
    <text evidence="2">The sequence shown here is derived from an EMBL/GenBank/DDBJ whole genome shotgun (WGS) entry which is preliminary data.</text>
</comment>
<evidence type="ECO:0000256" key="1">
    <source>
        <dbReference type="SAM" id="MobiDB-lite"/>
    </source>
</evidence>
<accession>A0A2G8JX88</accession>
<feature type="region of interest" description="Disordered" evidence="1">
    <location>
        <begin position="1"/>
        <end position="29"/>
    </location>
</feature>
<gene>
    <name evidence="2" type="ORF">BSL78_22780</name>
</gene>
<evidence type="ECO:0000313" key="3">
    <source>
        <dbReference type="Proteomes" id="UP000230750"/>
    </source>
</evidence>
<evidence type="ECO:0000313" key="2">
    <source>
        <dbReference type="EMBL" id="PIK40354.1"/>
    </source>
</evidence>
<proteinExistence type="predicted"/>